<dbReference type="KEGG" id="mcee:MCEL_15420"/>
<reference evidence="1 2" key="1">
    <citation type="journal article" date="2019" name="Emerg. Microbes Infect.">
        <title>Comprehensive subspecies identification of 175 nontuberculous mycobacteria species based on 7547 genomic profiles.</title>
        <authorList>
            <person name="Matsumoto Y."/>
            <person name="Kinjo T."/>
            <person name="Motooka D."/>
            <person name="Nabeya D."/>
            <person name="Jung N."/>
            <person name="Uechi K."/>
            <person name="Horii T."/>
            <person name="Iida T."/>
            <person name="Fujita J."/>
            <person name="Nakamura S."/>
        </authorList>
    </citation>
    <scope>NUCLEOTIDE SEQUENCE [LARGE SCALE GENOMIC DNA]</scope>
    <source>
        <strain evidence="1 2">JCM 18439</strain>
    </source>
</reference>
<dbReference type="AlphaFoldDB" id="A0A7I7RFE3"/>
<gene>
    <name evidence="1" type="ORF">MCEL_15420</name>
</gene>
<proteinExistence type="predicted"/>
<sequence>MTTIAAAVGEPYTIGLTRTGLIRLSRKVRGTEHFIIFDRTAALTVCDAIVDFVEQQD</sequence>
<name>A0A7I7RFE3_MYCCF</name>
<dbReference type="RefSeq" id="WP_163689825.1">
    <property type="nucleotide sequence ID" value="NZ_AP022591.1"/>
</dbReference>
<protein>
    <submittedName>
        <fullName evidence="1">Uncharacterized protein</fullName>
    </submittedName>
</protein>
<accession>A0A7I7RFE3</accession>
<dbReference type="Proteomes" id="UP000466431">
    <property type="component" value="Chromosome"/>
</dbReference>
<evidence type="ECO:0000313" key="1">
    <source>
        <dbReference type="EMBL" id="BBY43247.1"/>
    </source>
</evidence>
<dbReference type="EMBL" id="AP022591">
    <property type="protein sequence ID" value="BBY43247.1"/>
    <property type="molecule type" value="Genomic_DNA"/>
</dbReference>
<keyword evidence="2" id="KW-1185">Reference proteome</keyword>
<organism evidence="1 2">
    <name type="scientific">Mycolicibacterium celeriflavum</name>
    <name type="common">Mycobacterium celeriflavum</name>
    <dbReference type="NCBI Taxonomy" id="1249101"/>
    <lineage>
        <taxon>Bacteria</taxon>
        <taxon>Bacillati</taxon>
        <taxon>Actinomycetota</taxon>
        <taxon>Actinomycetes</taxon>
        <taxon>Mycobacteriales</taxon>
        <taxon>Mycobacteriaceae</taxon>
        <taxon>Mycolicibacterium</taxon>
    </lineage>
</organism>
<evidence type="ECO:0000313" key="2">
    <source>
        <dbReference type="Proteomes" id="UP000466431"/>
    </source>
</evidence>